<feature type="signal peptide" evidence="8">
    <location>
        <begin position="1"/>
        <end position="23"/>
    </location>
</feature>
<feature type="compositionally biased region" description="Low complexity" evidence="7">
    <location>
        <begin position="237"/>
        <end position="252"/>
    </location>
</feature>
<evidence type="ECO:0000313" key="9">
    <source>
        <dbReference type="EMBL" id="VFV31329.1"/>
    </source>
</evidence>
<comment type="subcellular location">
    <subcellularLocation>
        <location evidence="1">Secreted</location>
    </subcellularLocation>
</comment>
<organism evidence="9 10">
    <name type="scientific">Lynx pardinus</name>
    <name type="common">Iberian lynx</name>
    <name type="synonym">Felis pardina</name>
    <dbReference type="NCBI Taxonomy" id="191816"/>
    <lineage>
        <taxon>Eukaryota</taxon>
        <taxon>Metazoa</taxon>
        <taxon>Chordata</taxon>
        <taxon>Craniata</taxon>
        <taxon>Vertebrata</taxon>
        <taxon>Euteleostomi</taxon>
        <taxon>Mammalia</taxon>
        <taxon>Eutheria</taxon>
        <taxon>Laurasiatheria</taxon>
        <taxon>Carnivora</taxon>
        <taxon>Feliformia</taxon>
        <taxon>Felidae</taxon>
        <taxon>Felinae</taxon>
        <taxon>Lynx</taxon>
    </lineage>
</organism>
<protein>
    <submittedName>
        <fullName evidence="9">Uncharacterized protein</fullName>
    </submittedName>
</protein>
<feature type="chain" id="PRO_5019803987" evidence="8">
    <location>
        <begin position="24"/>
        <end position="475"/>
    </location>
</feature>
<keyword evidence="3" id="KW-0964">Secreted</keyword>
<keyword evidence="10" id="KW-1185">Reference proteome</keyword>
<feature type="region of interest" description="Disordered" evidence="7">
    <location>
        <begin position="230"/>
        <end position="252"/>
    </location>
</feature>
<evidence type="ECO:0000256" key="5">
    <source>
        <dbReference type="ARBA" id="ARBA00023157"/>
    </source>
</evidence>
<gene>
    <name evidence="9" type="ORF">LYPA_23C014025</name>
</gene>
<evidence type="ECO:0000256" key="3">
    <source>
        <dbReference type="ARBA" id="ARBA00022525"/>
    </source>
</evidence>
<dbReference type="GO" id="GO:0007267">
    <property type="term" value="P:cell-cell signaling"/>
    <property type="evidence" value="ECO:0007669"/>
    <property type="project" value="TreeGrafter"/>
</dbReference>
<keyword evidence="6" id="KW-0340">Growth factor binding</keyword>
<dbReference type="Proteomes" id="UP000386466">
    <property type="component" value="Unassembled WGS sequence"/>
</dbReference>
<evidence type="ECO:0000256" key="4">
    <source>
        <dbReference type="ARBA" id="ARBA00022729"/>
    </source>
</evidence>
<evidence type="ECO:0000256" key="8">
    <source>
        <dbReference type="SAM" id="SignalP"/>
    </source>
</evidence>
<proteinExistence type="inferred from homology"/>
<dbReference type="InterPro" id="IPR010510">
    <property type="entry name" value="FGF1-bd"/>
</dbReference>
<name>A0A485NGG0_LYNPA</name>
<sequence length="475" mass="54507">MRFHSLTLLSFLLLVAQAHLVEGQQELWKRQSSTEPKDEWIPLGKPQIVQRRWPERHVVRGVIVTRDQATCYLTVADRKEGIALMVECTRLDHRFSCVFAGNPTSCISCFRNDIIYWRQIVQNLRWQNNICEDSKMVLRTRVCSWRFPESNLKLVYSSLIHDPSYSNVEGNPWCRIFVRGDPDASSKEVKHYHPMQRTQTIPPFPTKVIHVPQTTPTVPIVNEETTTPEDLVEEETTTTQQTTVRETTPEQTTPTELLVMEGAITTRPTTIRETTPEQTTTTERLMVEEATTTQPTTTTETTPEQTTPTERLVVEETTTTQPTTTTETTPEQTTPTEPLVEETTTTKQTTVRETTPKQTTPTKSFYTEEVTTTVPVEIQTTTTKPNFKDDSTIKIKPKTSQQTDLDTFQQTDLDTFQQTDLDTFQQIDLDTFQQSDLDTFLQSDLDAFQQSDLDAFQQSDLDMFQQTYLDTDLQP</sequence>
<keyword evidence="4 8" id="KW-0732">Signal</keyword>
<dbReference type="AlphaFoldDB" id="A0A485NGG0"/>
<dbReference type="GO" id="GO:0005576">
    <property type="term" value="C:extracellular region"/>
    <property type="evidence" value="ECO:0007669"/>
    <property type="project" value="UniProtKB-SubCell"/>
</dbReference>
<feature type="compositionally biased region" description="Low complexity" evidence="7">
    <location>
        <begin position="291"/>
        <end position="309"/>
    </location>
</feature>
<evidence type="ECO:0000256" key="2">
    <source>
        <dbReference type="ARBA" id="ARBA00008326"/>
    </source>
</evidence>
<accession>A0A485NGG0</accession>
<feature type="compositionally biased region" description="Low complexity" evidence="7">
    <location>
        <begin position="315"/>
        <end position="353"/>
    </location>
</feature>
<dbReference type="PANTHER" id="PTHR15258">
    <property type="entry name" value="FGF BINDING PROTEIN-RELATED"/>
    <property type="match status" value="1"/>
</dbReference>
<dbReference type="EMBL" id="CAAGRJ010015532">
    <property type="protein sequence ID" value="VFV31329.1"/>
    <property type="molecule type" value="Genomic_DNA"/>
</dbReference>
<evidence type="ECO:0000256" key="7">
    <source>
        <dbReference type="SAM" id="MobiDB-lite"/>
    </source>
</evidence>
<dbReference type="Pfam" id="PF06473">
    <property type="entry name" value="FGF-BP1"/>
    <property type="match status" value="1"/>
</dbReference>
<dbReference type="GO" id="GO:0019838">
    <property type="term" value="F:growth factor binding"/>
    <property type="evidence" value="ECO:0007669"/>
    <property type="project" value="UniProtKB-KW"/>
</dbReference>
<dbReference type="PANTHER" id="PTHR15258:SF4">
    <property type="match status" value="1"/>
</dbReference>
<keyword evidence="5" id="KW-1015">Disulfide bond</keyword>
<feature type="region of interest" description="Disordered" evidence="7">
    <location>
        <begin position="290"/>
        <end position="309"/>
    </location>
</feature>
<reference evidence="9 10" key="1">
    <citation type="submission" date="2019-01" db="EMBL/GenBank/DDBJ databases">
        <authorList>
            <person name="Alioto T."/>
            <person name="Alioto T."/>
        </authorList>
    </citation>
    <scope>NUCLEOTIDE SEQUENCE [LARGE SCALE GENOMIC DNA]</scope>
</reference>
<evidence type="ECO:0000256" key="6">
    <source>
        <dbReference type="ARBA" id="ARBA00023183"/>
    </source>
</evidence>
<evidence type="ECO:0000256" key="1">
    <source>
        <dbReference type="ARBA" id="ARBA00004613"/>
    </source>
</evidence>
<evidence type="ECO:0000313" key="10">
    <source>
        <dbReference type="Proteomes" id="UP000386466"/>
    </source>
</evidence>
<comment type="similarity">
    <text evidence="2">Belongs to the fibroblast growth factor-binding protein family.</text>
</comment>
<feature type="region of interest" description="Disordered" evidence="7">
    <location>
        <begin position="315"/>
        <end position="360"/>
    </location>
</feature>